<dbReference type="PRINTS" id="PR00313">
    <property type="entry name" value="CABNDNGRPT"/>
</dbReference>
<organism evidence="7 8">
    <name type="scientific">Zavarzinia aquatilis</name>
    <dbReference type="NCBI Taxonomy" id="2211142"/>
    <lineage>
        <taxon>Bacteria</taxon>
        <taxon>Pseudomonadati</taxon>
        <taxon>Pseudomonadota</taxon>
        <taxon>Alphaproteobacteria</taxon>
        <taxon>Rhodospirillales</taxon>
        <taxon>Zavarziniaceae</taxon>
        <taxon>Zavarzinia</taxon>
    </lineage>
</organism>
<reference evidence="7 8" key="1">
    <citation type="submission" date="2018-05" db="EMBL/GenBank/DDBJ databases">
        <title>Zavarzinia sp. HR-AS.</title>
        <authorList>
            <person name="Lee Y."/>
            <person name="Jeon C.O."/>
        </authorList>
    </citation>
    <scope>NUCLEOTIDE SEQUENCE [LARGE SCALE GENOMIC DNA]</scope>
    <source>
        <strain evidence="7 8">HR-AS</strain>
    </source>
</reference>
<dbReference type="PANTHER" id="PTHR38340:SF1">
    <property type="entry name" value="S-LAYER PROTEIN"/>
    <property type="match status" value="1"/>
</dbReference>
<dbReference type="Pfam" id="PF08548">
    <property type="entry name" value="Peptidase_M10_C"/>
    <property type="match status" value="1"/>
</dbReference>
<comment type="caution">
    <text evidence="7">The sequence shown here is derived from an EMBL/GenBank/DDBJ whole genome shotgun (WGS) entry which is preliminary data.</text>
</comment>
<dbReference type="RefSeq" id="WP_109903273.1">
    <property type="nucleotide sequence ID" value="NZ_QGLE01000002.1"/>
</dbReference>
<dbReference type="PROSITE" id="PS00330">
    <property type="entry name" value="HEMOLYSIN_CALCIUM"/>
    <property type="match status" value="3"/>
</dbReference>
<dbReference type="Proteomes" id="UP000245461">
    <property type="component" value="Unassembled WGS sequence"/>
</dbReference>
<proteinExistence type="predicted"/>
<evidence type="ECO:0000256" key="5">
    <source>
        <dbReference type="SAM" id="MobiDB-lite"/>
    </source>
</evidence>
<evidence type="ECO:0000256" key="2">
    <source>
        <dbReference type="ARBA" id="ARBA00004613"/>
    </source>
</evidence>
<dbReference type="GO" id="GO:0005509">
    <property type="term" value="F:calcium ion binding"/>
    <property type="evidence" value="ECO:0007669"/>
    <property type="project" value="InterPro"/>
</dbReference>
<dbReference type="InterPro" id="IPR050557">
    <property type="entry name" value="RTX_toxin/Mannuronan_C5-epim"/>
</dbReference>
<feature type="region of interest" description="Disordered" evidence="5">
    <location>
        <begin position="77"/>
        <end position="112"/>
    </location>
</feature>
<comment type="subcellular location">
    <subcellularLocation>
        <location evidence="2">Secreted</location>
    </subcellularLocation>
</comment>
<dbReference type="GO" id="GO:0005615">
    <property type="term" value="C:extracellular space"/>
    <property type="evidence" value="ECO:0007669"/>
    <property type="project" value="InterPro"/>
</dbReference>
<dbReference type="EMBL" id="QGLE01000002">
    <property type="protein sequence ID" value="PWR25134.1"/>
    <property type="molecule type" value="Genomic_DNA"/>
</dbReference>
<protein>
    <recommendedName>
        <fullName evidence="6">Peptidase M10 serralysin C-terminal domain-containing protein</fullName>
    </recommendedName>
</protein>
<keyword evidence="4" id="KW-0677">Repeat</keyword>
<comment type="cofactor">
    <cofactor evidence="1">
        <name>Ca(2+)</name>
        <dbReference type="ChEBI" id="CHEBI:29108"/>
    </cofactor>
</comment>
<sequence>MPIEQDEAADAPGNIQMGSEAPDAPYQWYRWDGAPGVDGPSQWVLGIPGDDGEFWVVSYAETSQSKVLGTRLADRLTSGAGDNETWGKGGDDRIEGRAGHDRLSGGDGDDVVIGGDGADRLEGGRGNDRLIGGAGQDLLVGDAGNDTLNGGTGDDVIIGGRGTDRLIGGTGADIFVFQAVTDSRATGSGADRIVDFNRAEGDRIELSALASDPVSFIGTDRFSGTGPEIGYAVSRHEVVLSGDFDGDGRVDFTLRVHGVEALYATDLVLA</sequence>
<dbReference type="PANTHER" id="PTHR38340">
    <property type="entry name" value="S-LAYER PROTEIN"/>
    <property type="match status" value="1"/>
</dbReference>
<dbReference type="OrthoDB" id="5469761at2"/>
<dbReference type="InterPro" id="IPR013858">
    <property type="entry name" value="Peptidase_M10B_C"/>
</dbReference>
<dbReference type="Pfam" id="PF00353">
    <property type="entry name" value="HemolysinCabind"/>
    <property type="match status" value="2"/>
</dbReference>
<dbReference type="InterPro" id="IPR011049">
    <property type="entry name" value="Serralysin-like_metalloprot_C"/>
</dbReference>
<evidence type="ECO:0000256" key="1">
    <source>
        <dbReference type="ARBA" id="ARBA00001913"/>
    </source>
</evidence>
<evidence type="ECO:0000313" key="8">
    <source>
        <dbReference type="Proteomes" id="UP000245461"/>
    </source>
</evidence>
<keyword evidence="3" id="KW-0964">Secreted</keyword>
<gene>
    <name evidence="7" type="ORF">DKG74_05050</name>
</gene>
<evidence type="ECO:0000313" key="7">
    <source>
        <dbReference type="EMBL" id="PWR25134.1"/>
    </source>
</evidence>
<dbReference type="SUPFAM" id="SSF51120">
    <property type="entry name" value="beta-Roll"/>
    <property type="match status" value="2"/>
</dbReference>
<evidence type="ECO:0000256" key="4">
    <source>
        <dbReference type="ARBA" id="ARBA00022737"/>
    </source>
</evidence>
<feature type="region of interest" description="Disordered" evidence="5">
    <location>
        <begin position="1"/>
        <end position="21"/>
    </location>
</feature>
<feature type="compositionally biased region" description="Basic and acidic residues" evidence="5">
    <location>
        <begin position="89"/>
        <end position="104"/>
    </location>
</feature>
<evidence type="ECO:0000259" key="6">
    <source>
        <dbReference type="Pfam" id="PF08548"/>
    </source>
</evidence>
<name>A0A317EFQ8_9PROT</name>
<dbReference type="AlphaFoldDB" id="A0A317EFQ8"/>
<dbReference type="Gene3D" id="2.150.10.10">
    <property type="entry name" value="Serralysin-like metalloprotease, C-terminal"/>
    <property type="match status" value="2"/>
</dbReference>
<feature type="domain" description="Peptidase M10 serralysin C-terminal" evidence="6">
    <location>
        <begin position="156"/>
        <end position="268"/>
    </location>
</feature>
<keyword evidence="8" id="KW-1185">Reference proteome</keyword>
<dbReference type="InterPro" id="IPR018511">
    <property type="entry name" value="Hemolysin-typ_Ca-bd_CS"/>
</dbReference>
<dbReference type="InterPro" id="IPR001343">
    <property type="entry name" value="Hemolysn_Ca-bd"/>
</dbReference>
<evidence type="ECO:0000256" key="3">
    <source>
        <dbReference type="ARBA" id="ARBA00022525"/>
    </source>
</evidence>
<accession>A0A317EFQ8</accession>